<dbReference type="RefSeq" id="WP_162331334.1">
    <property type="nucleotide sequence ID" value="NZ_CP048113.1"/>
</dbReference>
<accession>A0A6B9ZD16</accession>
<sequence>MSKQTRRQFLSAAGKTAAVTGMAGMTGGVAMAAAAPVQKVFVHHVYFWLNNPESQEDKAKLIAGLQKLAKGAKTIQQHHIGVPSTTNRDVIERSYQVSWLLFFRNKAEQDIYQTDPAHLKFIEECSSVWKKVIVYDSEDI</sequence>
<dbReference type="SMART" id="SM00886">
    <property type="entry name" value="Dabb"/>
    <property type="match status" value="1"/>
</dbReference>
<dbReference type="PROSITE" id="PS51502">
    <property type="entry name" value="S_R_A_B_BARREL"/>
    <property type="match status" value="1"/>
</dbReference>
<evidence type="ECO:0000259" key="1">
    <source>
        <dbReference type="PROSITE" id="PS51502"/>
    </source>
</evidence>
<dbReference type="EMBL" id="CP048113">
    <property type="protein sequence ID" value="QHS59639.1"/>
    <property type="molecule type" value="Genomic_DNA"/>
</dbReference>
<feature type="domain" description="Stress-response A/B barrel" evidence="1">
    <location>
        <begin position="41"/>
        <end position="137"/>
    </location>
</feature>
<proteinExistence type="predicted"/>
<dbReference type="KEGG" id="chih:GWR21_08555"/>
<evidence type="ECO:0000313" key="3">
    <source>
        <dbReference type="Proteomes" id="UP000476411"/>
    </source>
</evidence>
<dbReference type="InterPro" id="IPR013097">
    <property type="entry name" value="Dabb"/>
</dbReference>
<dbReference type="InterPro" id="IPR011008">
    <property type="entry name" value="Dimeric_a/b-barrel"/>
</dbReference>
<evidence type="ECO:0000313" key="2">
    <source>
        <dbReference type="EMBL" id="QHS59639.1"/>
    </source>
</evidence>
<dbReference type="Pfam" id="PF07876">
    <property type="entry name" value="Dabb"/>
    <property type="match status" value="1"/>
</dbReference>
<dbReference type="Gene3D" id="3.30.70.100">
    <property type="match status" value="1"/>
</dbReference>
<dbReference type="InterPro" id="IPR006311">
    <property type="entry name" value="TAT_signal"/>
</dbReference>
<dbReference type="Proteomes" id="UP000476411">
    <property type="component" value="Chromosome"/>
</dbReference>
<gene>
    <name evidence="2" type="ORF">GWR21_08555</name>
</gene>
<dbReference type="PROSITE" id="PS51318">
    <property type="entry name" value="TAT"/>
    <property type="match status" value="1"/>
</dbReference>
<protein>
    <submittedName>
        <fullName evidence="2">Dabb family protein</fullName>
    </submittedName>
</protein>
<reference evidence="2 3" key="1">
    <citation type="submission" date="2020-01" db="EMBL/GenBank/DDBJ databases">
        <title>Complete genome sequence of Chitinophaga sp. H33E-04 isolated from quinoa roots.</title>
        <authorList>
            <person name="Weon H.-Y."/>
            <person name="Lee S.A."/>
        </authorList>
    </citation>
    <scope>NUCLEOTIDE SEQUENCE [LARGE SCALE GENOMIC DNA]</scope>
    <source>
        <strain evidence="2 3">H33E-04</strain>
    </source>
</reference>
<dbReference type="AlphaFoldDB" id="A0A6B9ZD16"/>
<organism evidence="2 3">
    <name type="scientific">Chitinophaga agri</name>
    <dbReference type="NCBI Taxonomy" id="2703787"/>
    <lineage>
        <taxon>Bacteria</taxon>
        <taxon>Pseudomonadati</taxon>
        <taxon>Bacteroidota</taxon>
        <taxon>Chitinophagia</taxon>
        <taxon>Chitinophagales</taxon>
        <taxon>Chitinophagaceae</taxon>
        <taxon>Chitinophaga</taxon>
    </lineage>
</organism>
<dbReference type="SUPFAM" id="SSF54909">
    <property type="entry name" value="Dimeric alpha+beta barrel"/>
    <property type="match status" value="1"/>
</dbReference>
<name>A0A6B9ZD16_9BACT</name>
<keyword evidence="3" id="KW-1185">Reference proteome</keyword>